<dbReference type="EMBL" id="KN831945">
    <property type="protein sequence ID" value="KIO14429.1"/>
    <property type="molecule type" value="Genomic_DNA"/>
</dbReference>
<dbReference type="AlphaFoldDB" id="A0A0C3PYT5"/>
<feature type="compositionally biased region" description="Acidic residues" evidence="1">
    <location>
        <begin position="307"/>
        <end position="324"/>
    </location>
</feature>
<gene>
    <name evidence="2" type="ORF">M404DRAFT_18591</name>
</gene>
<name>A0A0C3PYT5_PISTI</name>
<dbReference type="InParanoid" id="A0A0C3PYT5"/>
<dbReference type="OrthoDB" id="2705551at2759"/>
<dbReference type="Proteomes" id="UP000054217">
    <property type="component" value="Unassembled WGS sequence"/>
</dbReference>
<feature type="compositionally biased region" description="Basic and acidic residues" evidence="1">
    <location>
        <begin position="94"/>
        <end position="114"/>
    </location>
</feature>
<dbReference type="HOGENOM" id="CLU_048923_0_0_1"/>
<feature type="region of interest" description="Disordered" evidence="1">
    <location>
        <begin position="180"/>
        <end position="210"/>
    </location>
</feature>
<feature type="region of interest" description="Disordered" evidence="1">
    <location>
        <begin position="94"/>
        <end position="134"/>
    </location>
</feature>
<accession>A0A0C3PYT5</accession>
<sequence length="324" mass="36407">MSESRPIVTANNNNKGCAIIDWTQVPDDEIRYNTEDKEEVMKANLKERKRHKAAEQAQQEEQAWLEAKRVAKEQAKAKRAEREKAERIVWEAKEQRVHEEEERHKAKEEREAKQRCKAKAGKGDEAGAGGSKAGKVKKVVMDPGCMCCAWAQVICEFLMDGNKKQVACVHCNQSKGKCQWPGDRKDAKASPKAIKGKKRKVDEDNAEAGPSMQKWVRTSVRPTEVLDLDEFEAGGSRAKEASAARYLGLENKLDLFELHETVVENSGQIADALELLLDQSYGFRMAVSPSDSNKLCKEAEWLKTHGEDEEEESEGEDESMAEAE</sequence>
<organism evidence="2 3">
    <name type="scientific">Pisolithus tinctorius Marx 270</name>
    <dbReference type="NCBI Taxonomy" id="870435"/>
    <lineage>
        <taxon>Eukaryota</taxon>
        <taxon>Fungi</taxon>
        <taxon>Dikarya</taxon>
        <taxon>Basidiomycota</taxon>
        <taxon>Agaricomycotina</taxon>
        <taxon>Agaricomycetes</taxon>
        <taxon>Agaricomycetidae</taxon>
        <taxon>Boletales</taxon>
        <taxon>Sclerodermatineae</taxon>
        <taxon>Pisolithaceae</taxon>
        <taxon>Pisolithus</taxon>
    </lineage>
</organism>
<evidence type="ECO:0000313" key="3">
    <source>
        <dbReference type="Proteomes" id="UP000054217"/>
    </source>
</evidence>
<proteinExistence type="predicted"/>
<feature type="region of interest" description="Disordered" evidence="1">
    <location>
        <begin position="299"/>
        <end position="324"/>
    </location>
</feature>
<evidence type="ECO:0000256" key="1">
    <source>
        <dbReference type="SAM" id="MobiDB-lite"/>
    </source>
</evidence>
<evidence type="ECO:0000313" key="2">
    <source>
        <dbReference type="EMBL" id="KIO14429.1"/>
    </source>
</evidence>
<reference evidence="2 3" key="1">
    <citation type="submission" date="2014-04" db="EMBL/GenBank/DDBJ databases">
        <authorList>
            <consortium name="DOE Joint Genome Institute"/>
            <person name="Kuo A."/>
            <person name="Kohler A."/>
            <person name="Costa M.D."/>
            <person name="Nagy L.G."/>
            <person name="Floudas D."/>
            <person name="Copeland A."/>
            <person name="Barry K.W."/>
            <person name="Cichocki N."/>
            <person name="Veneault-Fourrey C."/>
            <person name="LaButti K."/>
            <person name="Lindquist E.A."/>
            <person name="Lipzen A."/>
            <person name="Lundell T."/>
            <person name="Morin E."/>
            <person name="Murat C."/>
            <person name="Sun H."/>
            <person name="Tunlid A."/>
            <person name="Henrissat B."/>
            <person name="Grigoriev I.V."/>
            <person name="Hibbett D.S."/>
            <person name="Martin F."/>
            <person name="Nordberg H.P."/>
            <person name="Cantor M.N."/>
            <person name="Hua S.X."/>
        </authorList>
    </citation>
    <scope>NUCLEOTIDE SEQUENCE [LARGE SCALE GENOMIC DNA]</scope>
    <source>
        <strain evidence="2 3">Marx 270</strain>
    </source>
</reference>
<dbReference type="STRING" id="870435.A0A0C3PYT5"/>
<keyword evidence="3" id="KW-1185">Reference proteome</keyword>
<reference evidence="3" key="2">
    <citation type="submission" date="2015-01" db="EMBL/GenBank/DDBJ databases">
        <title>Evolutionary Origins and Diversification of the Mycorrhizal Mutualists.</title>
        <authorList>
            <consortium name="DOE Joint Genome Institute"/>
            <consortium name="Mycorrhizal Genomics Consortium"/>
            <person name="Kohler A."/>
            <person name="Kuo A."/>
            <person name="Nagy L.G."/>
            <person name="Floudas D."/>
            <person name="Copeland A."/>
            <person name="Barry K.W."/>
            <person name="Cichocki N."/>
            <person name="Veneault-Fourrey C."/>
            <person name="LaButti K."/>
            <person name="Lindquist E.A."/>
            <person name="Lipzen A."/>
            <person name="Lundell T."/>
            <person name="Morin E."/>
            <person name="Murat C."/>
            <person name="Riley R."/>
            <person name="Ohm R."/>
            <person name="Sun H."/>
            <person name="Tunlid A."/>
            <person name="Henrissat B."/>
            <person name="Grigoriev I.V."/>
            <person name="Hibbett D.S."/>
            <person name="Martin F."/>
        </authorList>
    </citation>
    <scope>NUCLEOTIDE SEQUENCE [LARGE SCALE GENOMIC DNA]</scope>
    <source>
        <strain evidence="3">Marx 270</strain>
    </source>
</reference>
<protein>
    <submittedName>
        <fullName evidence="2">Uncharacterized protein</fullName>
    </submittedName>
</protein>